<organism evidence="7 8">
    <name type="scientific">Oceanotoga teriensis</name>
    <dbReference type="NCBI Taxonomy" id="515440"/>
    <lineage>
        <taxon>Bacteria</taxon>
        <taxon>Thermotogati</taxon>
        <taxon>Thermotogota</taxon>
        <taxon>Thermotogae</taxon>
        <taxon>Petrotogales</taxon>
        <taxon>Petrotogaceae</taxon>
        <taxon>Oceanotoga</taxon>
    </lineage>
</organism>
<dbReference type="InterPro" id="IPR004364">
    <property type="entry name" value="Aa-tRNA-synt_II"/>
</dbReference>
<evidence type="ECO:0000256" key="2">
    <source>
        <dbReference type="ARBA" id="ARBA00022741"/>
    </source>
</evidence>
<evidence type="ECO:0000256" key="5">
    <source>
        <dbReference type="ARBA" id="ARBA00023146"/>
    </source>
</evidence>
<dbReference type="Pfam" id="PF00152">
    <property type="entry name" value="tRNA-synt_2"/>
    <property type="match status" value="1"/>
</dbReference>
<dbReference type="EMBL" id="QGGI01000003">
    <property type="protein sequence ID" value="PWJ95975.1"/>
    <property type="molecule type" value="Genomic_DNA"/>
</dbReference>
<dbReference type="InterPro" id="IPR045864">
    <property type="entry name" value="aa-tRNA-synth_II/BPL/LPL"/>
</dbReference>
<dbReference type="GO" id="GO:0006421">
    <property type="term" value="P:asparaginyl-tRNA aminoacylation"/>
    <property type="evidence" value="ECO:0007669"/>
    <property type="project" value="TreeGrafter"/>
</dbReference>
<name>A0AA45HJJ5_9BACT</name>
<feature type="domain" description="Aminoacyl-transfer RNA synthetases class-II family profile" evidence="6">
    <location>
        <begin position="97"/>
        <end position="312"/>
    </location>
</feature>
<dbReference type="NCBIfam" id="NF005054">
    <property type="entry name" value="PRK06462.1-4"/>
    <property type="match status" value="1"/>
</dbReference>
<accession>A0AA45HJJ5</accession>
<dbReference type="PANTHER" id="PTHR22594">
    <property type="entry name" value="ASPARTYL/LYSYL-TRNA SYNTHETASE"/>
    <property type="match status" value="1"/>
</dbReference>
<evidence type="ECO:0000256" key="1">
    <source>
        <dbReference type="ARBA" id="ARBA00022598"/>
    </source>
</evidence>
<proteinExistence type="predicted"/>
<dbReference type="GO" id="GO:0005524">
    <property type="term" value="F:ATP binding"/>
    <property type="evidence" value="ECO:0007669"/>
    <property type="project" value="UniProtKB-KW"/>
</dbReference>
<dbReference type="PANTHER" id="PTHR22594:SF48">
    <property type="entry name" value="ASPARAGINYL-TRNA SYNTHETASE-RELATED PROTEIN (N-TRUNCATION)"/>
    <property type="match status" value="1"/>
</dbReference>
<dbReference type="PROSITE" id="PS50862">
    <property type="entry name" value="AA_TRNA_LIGASE_II"/>
    <property type="match status" value="1"/>
</dbReference>
<dbReference type="AlphaFoldDB" id="A0AA45HJJ5"/>
<evidence type="ECO:0000259" key="6">
    <source>
        <dbReference type="PROSITE" id="PS50862"/>
    </source>
</evidence>
<evidence type="ECO:0000256" key="4">
    <source>
        <dbReference type="ARBA" id="ARBA00022917"/>
    </source>
</evidence>
<reference evidence="7 8" key="1">
    <citation type="submission" date="2018-05" db="EMBL/GenBank/DDBJ databases">
        <title>Genomic Encyclopedia of Type Strains, Phase IV (KMG-IV): sequencing the most valuable type-strain genomes for metagenomic binning, comparative biology and taxonomic classification.</title>
        <authorList>
            <person name="Goeker M."/>
        </authorList>
    </citation>
    <scope>NUCLEOTIDE SEQUENCE [LARGE SCALE GENOMIC DNA]</scope>
    <source>
        <strain evidence="7 8">DSM 24906</strain>
    </source>
</reference>
<keyword evidence="8" id="KW-1185">Reference proteome</keyword>
<dbReference type="RefSeq" id="WP_109604090.1">
    <property type="nucleotide sequence ID" value="NZ_JAMHJO010000007.1"/>
</dbReference>
<evidence type="ECO:0000313" key="7">
    <source>
        <dbReference type="EMBL" id="PWJ95975.1"/>
    </source>
</evidence>
<evidence type="ECO:0000256" key="3">
    <source>
        <dbReference type="ARBA" id="ARBA00022840"/>
    </source>
</evidence>
<comment type="caution">
    <text evidence="7">The sequence shown here is derived from an EMBL/GenBank/DDBJ whole genome shotgun (WGS) entry which is preliminary data.</text>
</comment>
<dbReference type="GO" id="GO:0004816">
    <property type="term" value="F:asparagine-tRNA ligase activity"/>
    <property type="evidence" value="ECO:0007669"/>
    <property type="project" value="TreeGrafter"/>
</dbReference>
<keyword evidence="2" id="KW-0547">Nucleotide-binding</keyword>
<keyword evidence="3" id="KW-0067">ATP-binding</keyword>
<dbReference type="Proteomes" id="UP000245921">
    <property type="component" value="Unassembled WGS sequence"/>
</dbReference>
<keyword evidence="4" id="KW-0648">Protein biosynthesis</keyword>
<sequence length="317" mass="37295">MKRLEERVVDTIDLVDTYISDEFYSDLLTIQSVILRKTRDVMYSKGFTEILPVIISPITDPLNHEIFDASIEYYDQKYSITKSMILHKQVSTLVHKKIFCMSPNIRLEIEDKYESGRHLYEFVQLDMEVREAKREDIMDIMEDLIIETIDYIKCNYSNLIKKYNETLEVPKKNFKKIKVKEALKKYGKDYEKILSEKEGAPFWLIDLPLLDREFYDKQNKKDPEYLLDFDLIYPKGFGEAISGGEREHEYKQILSRMRLKGNSEKSFEEYLKIAKKGLLKESAGCGLGIERFTRYILGLKHVEKARMFAKAPGKISI</sequence>
<keyword evidence="1 7" id="KW-0436">Ligase</keyword>
<protein>
    <submittedName>
        <fullName evidence="7">Aspartate-ammonia ligase</fullName>
    </submittedName>
</protein>
<dbReference type="InterPro" id="IPR006195">
    <property type="entry name" value="aa-tRNA-synth_II"/>
</dbReference>
<keyword evidence="5" id="KW-0030">Aminoacyl-tRNA synthetase</keyword>
<gene>
    <name evidence="7" type="ORF">C7380_103155</name>
</gene>
<evidence type="ECO:0000313" key="8">
    <source>
        <dbReference type="Proteomes" id="UP000245921"/>
    </source>
</evidence>
<dbReference type="SUPFAM" id="SSF55681">
    <property type="entry name" value="Class II aaRS and biotin synthetases"/>
    <property type="match status" value="1"/>
</dbReference>
<dbReference type="Gene3D" id="3.30.930.10">
    <property type="entry name" value="Bira Bifunctional Protein, Domain 2"/>
    <property type="match status" value="1"/>
</dbReference>